<keyword evidence="5" id="KW-0963">Cytoplasm</keyword>
<evidence type="ECO:0000256" key="7">
    <source>
        <dbReference type="ARBA" id="ARBA00023121"/>
    </source>
</evidence>
<evidence type="ECO:0000256" key="8">
    <source>
        <dbReference type="ARBA" id="ARBA00023136"/>
    </source>
</evidence>
<feature type="domain" description="CRAL-TRIO" evidence="11">
    <location>
        <begin position="261"/>
        <end position="433"/>
    </location>
</feature>
<keyword evidence="8" id="KW-0472">Membrane</keyword>
<feature type="compositionally biased region" description="Low complexity" evidence="10">
    <location>
        <begin position="128"/>
        <end position="137"/>
    </location>
</feature>
<comment type="subcellular location">
    <subcellularLocation>
        <location evidence="2">Cytoplasm</location>
    </subcellularLocation>
    <subcellularLocation>
        <location evidence="1">Membrane</location>
    </subcellularLocation>
</comment>
<dbReference type="SMART" id="SM00516">
    <property type="entry name" value="SEC14"/>
    <property type="match status" value="1"/>
</dbReference>
<dbReference type="PANTHER" id="PTHR45932">
    <property type="entry name" value="PATELLIN-1"/>
    <property type="match status" value="1"/>
</dbReference>
<feature type="region of interest" description="Disordered" evidence="10">
    <location>
        <begin position="1"/>
        <end position="75"/>
    </location>
</feature>
<evidence type="ECO:0000313" key="13">
    <source>
        <dbReference type="EMBL" id="PKA57100.1"/>
    </source>
</evidence>
<dbReference type="SUPFAM" id="SSF52087">
    <property type="entry name" value="CRAL/TRIO domain"/>
    <property type="match status" value="1"/>
</dbReference>
<evidence type="ECO:0000259" key="12">
    <source>
        <dbReference type="PROSITE" id="PS50866"/>
    </source>
</evidence>
<evidence type="ECO:0000256" key="5">
    <source>
        <dbReference type="ARBA" id="ARBA00022490"/>
    </source>
</evidence>
<dbReference type="STRING" id="1088818.A0A2I0ANF9"/>
<feature type="region of interest" description="Disordered" evidence="10">
    <location>
        <begin position="116"/>
        <end position="169"/>
    </location>
</feature>
<dbReference type="Gene3D" id="3.40.525.10">
    <property type="entry name" value="CRAL-TRIO lipid binding domain"/>
    <property type="match status" value="1"/>
</dbReference>
<evidence type="ECO:0000256" key="6">
    <source>
        <dbReference type="ARBA" id="ARBA00022618"/>
    </source>
</evidence>
<dbReference type="GO" id="GO:0016020">
    <property type="term" value="C:membrane"/>
    <property type="evidence" value="ECO:0007669"/>
    <property type="project" value="UniProtKB-SubCell"/>
</dbReference>
<keyword evidence="14" id="KW-1185">Reference proteome</keyword>
<keyword evidence="4" id="KW-0813">Transport</keyword>
<dbReference type="Pfam" id="PF03765">
    <property type="entry name" value="CRAL_TRIO_N"/>
    <property type="match status" value="1"/>
</dbReference>
<gene>
    <name evidence="13" type="primary">PATL5</name>
    <name evidence="13" type="ORF">AXF42_Ash002404</name>
</gene>
<dbReference type="InterPro" id="IPR044834">
    <property type="entry name" value="PATL"/>
</dbReference>
<organism evidence="13 14">
    <name type="scientific">Apostasia shenzhenica</name>
    <dbReference type="NCBI Taxonomy" id="1088818"/>
    <lineage>
        <taxon>Eukaryota</taxon>
        <taxon>Viridiplantae</taxon>
        <taxon>Streptophyta</taxon>
        <taxon>Embryophyta</taxon>
        <taxon>Tracheophyta</taxon>
        <taxon>Spermatophyta</taxon>
        <taxon>Magnoliopsida</taxon>
        <taxon>Liliopsida</taxon>
        <taxon>Asparagales</taxon>
        <taxon>Orchidaceae</taxon>
        <taxon>Apostasioideae</taxon>
        <taxon>Apostasia</taxon>
    </lineage>
</organism>
<keyword evidence="9" id="KW-0131">Cell cycle</keyword>
<dbReference type="InterPro" id="IPR036865">
    <property type="entry name" value="CRAL-TRIO_dom_sf"/>
</dbReference>
<dbReference type="EMBL" id="KZ451969">
    <property type="protein sequence ID" value="PKA57100.1"/>
    <property type="molecule type" value="Genomic_DNA"/>
</dbReference>
<evidence type="ECO:0000256" key="4">
    <source>
        <dbReference type="ARBA" id="ARBA00022448"/>
    </source>
</evidence>
<sequence>MAEENQSRAADASPAKEVVVTENVVEAADPVKSVAPEPDEDPKKPVQEKAPADEAETMATEEEMKKPAASKDATAGGVTLAVAFKEEGSLSSDLPEFEKEALDELKQLLHSALANREFSPPPLPPSETVPAAPAAGSAEEKAEEVRVPLEETAQKHPAETEGEKGLPVEDDDAKTVEAIAETVVPVAPAPVAVEEKALVGPPPPTEEVLIWGVPLLGDERSDTVLLKFLRARDFKVKDALIMIKNAVSWRKEFGVDKLLEEDLGLPELEKVVFVSGVDRDGHPVCYNAYGEFQNKELYEKAFGDEENQKRFLRWRIQYLEKGIRHLLDFKPGGISAMVQVTDLKNSPGPLKKEFRQALYLLLDNYPEFAAKQVFINVPWWYLAFNRMISPFLTQRTKGKFVFAGPSKSPETLFRFIAPEQVPVQFGGMKGENDSNFAVTDAAYVTNIKPSTKQIIEISVQEPCTVVWELRVLGWNVTFGAEFMPSSKDGYTVIVEKTRKMAAGAEPAVLKNCFKVSELGKVILTVDNCSSKRKMLLYRYKLMKSSEIS</sequence>
<feature type="domain" description="GOLD" evidence="12">
    <location>
        <begin position="440"/>
        <end position="541"/>
    </location>
</feature>
<comment type="similarity">
    <text evidence="3">Belongs to the patellin family.</text>
</comment>
<feature type="compositionally biased region" description="Low complexity" evidence="10">
    <location>
        <begin position="17"/>
        <end position="26"/>
    </location>
</feature>
<feature type="compositionally biased region" description="Basic and acidic residues" evidence="10">
    <location>
        <begin position="41"/>
        <end position="52"/>
    </location>
</feature>
<dbReference type="PROSITE" id="PS50866">
    <property type="entry name" value="GOLD"/>
    <property type="match status" value="1"/>
</dbReference>
<protein>
    <submittedName>
        <fullName evidence="13">Patellin-5</fullName>
    </submittedName>
</protein>
<dbReference type="Pfam" id="PF25099">
    <property type="entry name" value="GOLD_PATL1_C"/>
    <property type="match status" value="1"/>
</dbReference>
<dbReference type="InterPro" id="IPR036273">
    <property type="entry name" value="CRAL/TRIO_N_dom_sf"/>
</dbReference>
<dbReference type="InterPro" id="IPR056794">
    <property type="entry name" value="PATL1-6_C_GOLD"/>
</dbReference>
<name>A0A2I0ANF9_9ASPA</name>
<dbReference type="PANTHER" id="PTHR45932:SF17">
    <property type="entry name" value="CELLULAR RETINALDEHYDE-BINDING_TRIPLE FUNCTION DOMAIN-CONTAINING PROTEIN"/>
    <property type="match status" value="1"/>
</dbReference>
<accession>A0A2I0ANF9</accession>
<evidence type="ECO:0000256" key="1">
    <source>
        <dbReference type="ARBA" id="ARBA00004370"/>
    </source>
</evidence>
<dbReference type="GO" id="GO:0051301">
    <property type="term" value="P:cell division"/>
    <property type="evidence" value="ECO:0007669"/>
    <property type="project" value="UniProtKB-KW"/>
</dbReference>
<dbReference type="Pfam" id="PF00650">
    <property type="entry name" value="CRAL_TRIO"/>
    <property type="match status" value="1"/>
</dbReference>
<evidence type="ECO:0000256" key="10">
    <source>
        <dbReference type="SAM" id="MobiDB-lite"/>
    </source>
</evidence>
<evidence type="ECO:0000259" key="11">
    <source>
        <dbReference type="PROSITE" id="PS50191"/>
    </source>
</evidence>
<dbReference type="CDD" id="cd00170">
    <property type="entry name" value="SEC14"/>
    <property type="match status" value="1"/>
</dbReference>
<dbReference type="InterPro" id="IPR011074">
    <property type="entry name" value="CRAL/TRIO_N_dom"/>
</dbReference>
<keyword evidence="6" id="KW-0132">Cell division</keyword>
<dbReference type="SUPFAM" id="SSF46938">
    <property type="entry name" value="CRAL/TRIO N-terminal domain"/>
    <property type="match status" value="1"/>
</dbReference>
<evidence type="ECO:0000313" key="14">
    <source>
        <dbReference type="Proteomes" id="UP000236161"/>
    </source>
</evidence>
<dbReference type="GO" id="GO:0008289">
    <property type="term" value="F:lipid binding"/>
    <property type="evidence" value="ECO:0007669"/>
    <property type="project" value="UniProtKB-KW"/>
</dbReference>
<dbReference type="OrthoDB" id="75724at2759"/>
<evidence type="ECO:0000256" key="9">
    <source>
        <dbReference type="ARBA" id="ARBA00023306"/>
    </source>
</evidence>
<dbReference type="InterPro" id="IPR009038">
    <property type="entry name" value="GOLD_dom"/>
</dbReference>
<feature type="compositionally biased region" description="Basic and acidic residues" evidence="10">
    <location>
        <begin position="138"/>
        <end position="167"/>
    </location>
</feature>
<dbReference type="InterPro" id="IPR001251">
    <property type="entry name" value="CRAL-TRIO_dom"/>
</dbReference>
<evidence type="ECO:0000256" key="3">
    <source>
        <dbReference type="ARBA" id="ARBA00007155"/>
    </source>
</evidence>
<dbReference type="Proteomes" id="UP000236161">
    <property type="component" value="Unassembled WGS sequence"/>
</dbReference>
<reference evidence="13 14" key="1">
    <citation type="journal article" date="2017" name="Nature">
        <title>The Apostasia genome and the evolution of orchids.</title>
        <authorList>
            <person name="Zhang G.Q."/>
            <person name="Liu K.W."/>
            <person name="Li Z."/>
            <person name="Lohaus R."/>
            <person name="Hsiao Y.Y."/>
            <person name="Niu S.C."/>
            <person name="Wang J.Y."/>
            <person name="Lin Y.C."/>
            <person name="Xu Q."/>
            <person name="Chen L.J."/>
            <person name="Yoshida K."/>
            <person name="Fujiwara S."/>
            <person name="Wang Z.W."/>
            <person name="Zhang Y.Q."/>
            <person name="Mitsuda N."/>
            <person name="Wang M."/>
            <person name="Liu G.H."/>
            <person name="Pecoraro L."/>
            <person name="Huang H.X."/>
            <person name="Xiao X.J."/>
            <person name="Lin M."/>
            <person name="Wu X.Y."/>
            <person name="Wu W.L."/>
            <person name="Chen Y.Y."/>
            <person name="Chang S.B."/>
            <person name="Sakamoto S."/>
            <person name="Ohme-Takagi M."/>
            <person name="Yagi M."/>
            <person name="Zeng S.J."/>
            <person name="Shen C.Y."/>
            <person name="Yeh C.M."/>
            <person name="Luo Y.B."/>
            <person name="Tsai W.C."/>
            <person name="Van de Peer Y."/>
            <person name="Liu Z.J."/>
        </authorList>
    </citation>
    <scope>NUCLEOTIDE SEQUENCE [LARGE SCALE GENOMIC DNA]</scope>
    <source>
        <strain evidence="14">cv. Shenzhen</strain>
        <tissue evidence="13">Stem</tissue>
    </source>
</reference>
<keyword evidence="7" id="KW-0446">Lipid-binding</keyword>
<proteinExistence type="inferred from homology"/>
<dbReference type="GO" id="GO:0005737">
    <property type="term" value="C:cytoplasm"/>
    <property type="evidence" value="ECO:0007669"/>
    <property type="project" value="UniProtKB-SubCell"/>
</dbReference>
<dbReference type="AlphaFoldDB" id="A0A2I0ANF9"/>
<dbReference type="PROSITE" id="PS50191">
    <property type="entry name" value="CRAL_TRIO"/>
    <property type="match status" value="1"/>
</dbReference>
<dbReference type="SMART" id="SM01100">
    <property type="entry name" value="CRAL_TRIO_N"/>
    <property type="match status" value="1"/>
</dbReference>
<evidence type="ECO:0000256" key="2">
    <source>
        <dbReference type="ARBA" id="ARBA00004496"/>
    </source>
</evidence>